<sequence>MRMTLSKWAAAAAAVLAVLQGGSSLSFIANENYFGAVLAGMCALGLLSAIKLWFHNCFESRLIVILLASLTLLSQFLDLTIGLPGAGPGPVTIEGIAQSGLALAVIALVMLSRTPPVRPAVSQL</sequence>
<comment type="caution">
    <text evidence="2">The sequence shown here is derived from an EMBL/GenBank/DDBJ whole genome shotgun (WGS) entry which is preliminary data.</text>
</comment>
<evidence type="ECO:0000313" key="3">
    <source>
        <dbReference type="Proteomes" id="UP000316560"/>
    </source>
</evidence>
<keyword evidence="1" id="KW-0812">Transmembrane</keyword>
<keyword evidence="3" id="KW-1185">Reference proteome</keyword>
<name>A0A8H2K829_9MICO</name>
<proteinExistence type="predicted"/>
<gene>
    <name evidence="2" type="ORF">FB472_2245</name>
</gene>
<organism evidence="2 3">
    <name type="scientific">Rhodoglobus vestalii</name>
    <dbReference type="NCBI Taxonomy" id="193384"/>
    <lineage>
        <taxon>Bacteria</taxon>
        <taxon>Bacillati</taxon>
        <taxon>Actinomycetota</taxon>
        <taxon>Actinomycetes</taxon>
        <taxon>Micrococcales</taxon>
        <taxon>Microbacteriaceae</taxon>
        <taxon>Rhodoglobus</taxon>
    </lineage>
</organism>
<keyword evidence="1" id="KW-0472">Membrane</keyword>
<evidence type="ECO:0000313" key="2">
    <source>
        <dbReference type="EMBL" id="TQO20607.1"/>
    </source>
</evidence>
<accession>A0A8H2K829</accession>
<keyword evidence="1" id="KW-1133">Transmembrane helix</keyword>
<evidence type="ECO:0000256" key="1">
    <source>
        <dbReference type="SAM" id="Phobius"/>
    </source>
</evidence>
<dbReference type="AlphaFoldDB" id="A0A8H2K829"/>
<reference evidence="2 3" key="1">
    <citation type="submission" date="2019-06" db="EMBL/GenBank/DDBJ databases">
        <title>Sequencing the genomes of 1000 actinobacteria strains.</title>
        <authorList>
            <person name="Klenk H.-P."/>
        </authorList>
    </citation>
    <scope>NUCLEOTIDE SEQUENCE [LARGE SCALE GENOMIC DNA]</scope>
    <source>
        <strain evidence="2 3">DSM 21947</strain>
    </source>
</reference>
<protein>
    <submittedName>
        <fullName evidence="2">Uncharacterized protein</fullName>
    </submittedName>
</protein>
<feature type="transmembrane region" description="Helical" evidence="1">
    <location>
        <begin position="61"/>
        <end position="83"/>
    </location>
</feature>
<feature type="transmembrane region" description="Helical" evidence="1">
    <location>
        <begin position="95"/>
        <end position="112"/>
    </location>
</feature>
<dbReference type="Proteomes" id="UP000316560">
    <property type="component" value="Unassembled WGS sequence"/>
</dbReference>
<feature type="transmembrane region" description="Helical" evidence="1">
    <location>
        <begin position="34"/>
        <end position="54"/>
    </location>
</feature>
<dbReference type="EMBL" id="VFRA01000001">
    <property type="protein sequence ID" value="TQO20607.1"/>
    <property type="molecule type" value="Genomic_DNA"/>
</dbReference>